<proteinExistence type="predicted"/>
<keyword evidence="2" id="KW-1185">Reference proteome</keyword>
<accession>A3DP98</accession>
<dbReference type="AlphaFoldDB" id="A3DP98"/>
<evidence type="ECO:0000313" key="2">
    <source>
        <dbReference type="Proteomes" id="UP000000254"/>
    </source>
</evidence>
<dbReference type="Proteomes" id="UP000000254">
    <property type="component" value="Chromosome"/>
</dbReference>
<reference evidence="1 2" key="2">
    <citation type="journal article" date="2009" name="Stand. Genomic Sci.">
        <title>Complete genome sequence of Staphylothermus marinus Stetter and Fiala 1986 type strain F1.</title>
        <authorList>
            <person name="Anderson I.J."/>
            <person name="Sun H."/>
            <person name="Lapidus A."/>
            <person name="Copeland A."/>
            <person name="Glavina Del Rio T."/>
            <person name="Tice H."/>
            <person name="Dalin E."/>
            <person name="Lucas S."/>
            <person name="Barry K."/>
            <person name="Land M."/>
            <person name="Richardson P."/>
            <person name="Huber H."/>
            <person name="Kyrpides N.C."/>
        </authorList>
    </citation>
    <scope>NUCLEOTIDE SEQUENCE [LARGE SCALE GENOMIC DNA]</scope>
    <source>
        <strain evidence="2">ATCC 43588 / DSM 3639 / JCM 9404 / F1</strain>
    </source>
</reference>
<gene>
    <name evidence="1" type="ordered locus">Smar_1367</name>
</gene>
<dbReference type="HOGENOM" id="CLU_113175_0_0_2"/>
<dbReference type="RefSeq" id="WP_011839652.1">
    <property type="nucleotide sequence ID" value="NC_009033.1"/>
</dbReference>
<sequence length="201" mass="23237">MKHGISYSRLMLEKISNITNELEIRGIRSVVLNDLAISLYGIIKPVDEIRILVEGKELDTIAYVVAKELGMSIYQRDIYNSLRTLGKAVINPVLIPLTILEITRSPIDTGILVNRIRFTYKELYIYVPQIEYLICKLLTYNAYPYNIYAYALMIVHKEIIDRGVIKRLLKDTNIDLDKIMENISRIKSIIELFPELSNENT</sequence>
<name>A3DP98_STAMF</name>
<dbReference type="OrthoDB" id="19235at2157"/>
<organism evidence="1 2">
    <name type="scientific">Staphylothermus marinus (strain ATCC 43588 / DSM 3639 / JCM 9404 / F1)</name>
    <dbReference type="NCBI Taxonomy" id="399550"/>
    <lineage>
        <taxon>Archaea</taxon>
        <taxon>Thermoproteota</taxon>
        <taxon>Thermoprotei</taxon>
        <taxon>Desulfurococcales</taxon>
        <taxon>Desulfurococcaceae</taxon>
        <taxon>Staphylothermus</taxon>
    </lineage>
</organism>
<dbReference type="EMBL" id="CP000575">
    <property type="protein sequence ID" value="ABN70458.1"/>
    <property type="molecule type" value="Genomic_DNA"/>
</dbReference>
<dbReference type="STRING" id="399550.Smar_1367"/>
<reference evidence="2" key="1">
    <citation type="journal article" date="2009" name="BMC Genomics">
        <title>The complete genome sequence of Staphylothermus marinus reveals differences in sulfur metabolism among heterotrophic Crenarchaeota.</title>
        <authorList>
            <person name="Anderson I.J."/>
            <person name="Dharmarajan L."/>
            <person name="Rodriguez J."/>
            <person name="Hooper S."/>
            <person name="Porat I."/>
            <person name="Ulrich L.E."/>
            <person name="Elkins J.G."/>
            <person name="Mavromatis K."/>
            <person name="Sun H."/>
            <person name="Land M."/>
            <person name="Lapidus A."/>
            <person name="Lucas S."/>
            <person name="Barry K."/>
            <person name="Huber H."/>
            <person name="Zhulin I.B."/>
            <person name="Whitman W.B."/>
            <person name="Mukhopadhyay B."/>
            <person name="Woese C."/>
            <person name="Bristow J."/>
            <person name="Kyrpides N."/>
        </authorList>
    </citation>
    <scope>NUCLEOTIDE SEQUENCE [LARGE SCALE GENOMIC DNA]</scope>
    <source>
        <strain evidence="2">ATCC 43588 / DSM 3639 / JCM 9404 / F1</strain>
    </source>
</reference>
<dbReference type="GeneID" id="4907904"/>
<dbReference type="KEGG" id="smr:Smar_1367"/>
<dbReference type="eggNOG" id="arCOG08839">
    <property type="taxonomic scope" value="Archaea"/>
</dbReference>
<protein>
    <submittedName>
        <fullName evidence="1">Uncharacterized protein</fullName>
    </submittedName>
</protein>
<evidence type="ECO:0000313" key="1">
    <source>
        <dbReference type="EMBL" id="ABN70458.1"/>
    </source>
</evidence>